<reference evidence="1 2" key="1">
    <citation type="journal article" date="2014" name="Genome Announc.">
        <title>Complete genome sequence of Magnetospirillum gryphiswaldense MSR-1.</title>
        <authorList>
            <person name="Wang X."/>
            <person name="Wang Q."/>
            <person name="Zhang W."/>
            <person name="Wang Y."/>
            <person name="Li L."/>
            <person name="Wen T."/>
            <person name="Zhang T."/>
            <person name="Zhang Y."/>
            <person name="Xu J."/>
            <person name="Hu J."/>
            <person name="Li S."/>
            <person name="Liu L."/>
            <person name="Liu J."/>
            <person name="Jiang W."/>
            <person name="Tian J."/>
            <person name="Li Y."/>
            <person name="Schuler D."/>
            <person name="Wang L."/>
            <person name="Li J."/>
        </authorList>
    </citation>
    <scope>NUCLEOTIDE SEQUENCE [LARGE SCALE GENOMIC DNA]</scope>
    <source>
        <strain evidence="2">DSM 6361 / JCM 21280 / NBRC 15271 / MSR-1</strain>
    </source>
</reference>
<dbReference type="AlphaFoldDB" id="V6EXQ2"/>
<proteinExistence type="predicted"/>
<dbReference type="EMBL" id="HG794546">
    <property type="protein sequence ID" value="CDK97902.1"/>
    <property type="molecule type" value="Genomic_DNA"/>
</dbReference>
<dbReference type="Proteomes" id="UP000018922">
    <property type="component" value="Chromosome I"/>
</dbReference>
<organism evidence="1 2">
    <name type="scientific">Magnetospirillum gryphiswaldense (strain DSM 6361 / JCM 21280 / NBRC 15271 / MSR-1)</name>
    <dbReference type="NCBI Taxonomy" id="431944"/>
    <lineage>
        <taxon>Bacteria</taxon>
        <taxon>Pseudomonadati</taxon>
        <taxon>Pseudomonadota</taxon>
        <taxon>Alphaproteobacteria</taxon>
        <taxon>Rhodospirillales</taxon>
        <taxon>Rhodospirillaceae</taxon>
        <taxon>Magnetospirillum</taxon>
    </lineage>
</organism>
<protein>
    <submittedName>
        <fullName evidence="1">Uncharacterized protein</fullName>
    </submittedName>
</protein>
<evidence type="ECO:0000313" key="2">
    <source>
        <dbReference type="Proteomes" id="UP000018922"/>
    </source>
</evidence>
<name>V6EXQ2_MAGGM</name>
<evidence type="ECO:0000313" key="1">
    <source>
        <dbReference type="EMBL" id="CDK97902.1"/>
    </source>
</evidence>
<keyword evidence="2" id="KW-1185">Reference proteome</keyword>
<sequence>MPIDPAIISRTATELLQRHGGRATTLAKEKVESASKAGDYPALDLALLVLTEVERHQGSSSTPVT</sequence>
<dbReference type="KEGG" id="mgy:MGMSRv2__0687"/>
<accession>V6EXQ2</accession>
<gene>
    <name evidence="1" type="ordered locus">MGMSRv2__0687</name>
</gene>
<dbReference type="STRING" id="1430440.MGMSRv2__0687"/>
<dbReference type="HOGENOM" id="CLU_2844664_0_0_5"/>